<protein>
    <submittedName>
        <fullName evidence="1">Uncharacterized protein</fullName>
    </submittedName>
</protein>
<organism evidence="2">
    <name type="scientific">Schizophyllum commune (strain H4-8 / FGSC 9210)</name>
    <name type="common">Split gill fungus</name>
    <dbReference type="NCBI Taxonomy" id="578458"/>
    <lineage>
        <taxon>Eukaryota</taxon>
        <taxon>Fungi</taxon>
        <taxon>Dikarya</taxon>
        <taxon>Basidiomycota</taxon>
        <taxon>Agaricomycotina</taxon>
        <taxon>Agaricomycetes</taxon>
        <taxon>Agaricomycetidae</taxon>
        <taxon>Agaricales</taxon>
        <taxon>Schizophyllaceae</taxon>
        <taxon>Schizophyllum</taxon>
    </lineage>
</organism>
<dbReference type="VEuPathDB" id="FungiDB:SCHCODRAFT_02633098"/>
<dbReference type="Proteomes" id="UP000007431">
    <property type="component" value="Unassembled WGS sequence"/>
</dbReference>
<dbReference type="KEGG" id="scm:SCHCO_02633098"/>
<dbReference type="EMBL" id="GL377309">
    <property type="protein sequence ID" value="EFI94246.1"/>
    <property type="molecule type" value="Genomic_DNA"/>
</dbReference>
<sequence length="144" mass="16640">MHYLQAAQNEDLSLLAEQPERPPKVPRELMPASHARRELWYRDMFMSLIGWPYVRVAFNVVVPIGSATIIQPILYTPDLQITLHLPALFHLAQRLADLYTWLSSALEREGTYCLPSCTIGEALSCQRPRIRMYRAPYRDWVTVG</sequence>
<reference evidence="1 2" key="1">
    <citation type="journal article" date="2010" name="Nat. Biotechnol.">
        <title>Genome sequence of the model mushroom Schizophyllum commune.</title>
        <authorList>
            <person name="Ohm R.A."/>
            <person name="de Jong J.F."/>
            <person name="Lugones L.G."/>
            <person name="Aerts A."/>
            <person name="Kothe E."/>
            <person name="Stajich J.E."/>
            <person name="de Vries R.P."/>
            <person name="Record E."/>
            <person name="Levasseur A."/>
            <person name="Baker S.E."/>
            <person name="Bartholomew K.A."/>
            <person name="Coutinho P.M."/>
            <person name="Erdmann S."/>
            <person name="Fowler T.J."/>
            <person name="Gathman A.C."/>
            <person name="Lombard V."/>
            <person name="Henrissat B."/>
            <person name="Knabe N."/>
            <person name="Kuees U."/>
            <person name="Lilly W.W."/>
            <person name="Lindquist E."/>
            <person name="Lucas S."/>
            <person name="Magnuson J.K."/>
            <person name="Piumi F."/>
            <person name="Raudaskoski M."/>
            <person name="Salamov A."/>
            <person name="Schmutz J."/>
            <person name="Schwarze F.W.M.R."/>
            <person name="vanKuyk P.A."/>
            <person name="Horton J.S."/>
            <person name="Grigoriev I.V."/>
            <person name="Woesten H.A.B."/>
        </authorList>
    </citation>
    <scope>NUCLEOTIDE SEQUENCE [LARGE SCALE GENOMIC DNA]</scope>
    <source>
        <strain evidence="2">H4-8 / FGSC 9210</strain>
    </source>
</reference>
<name>D8QAV0_SCHCM</name>
<dbReference type="InParanoid" id="D8QAV0"/>
<feature type="non-terminal residue" evidence="1">
    <location>
        <position position="144"/>
    </location>
</feature>
<dbReference type="HOGENOM" id="CLU_1797580_0_0_1"/>
<evidence type="ECO:0000313" key="2">
    <source>
        <dbReference type="Proteomes" id="UP000007431"/>
    </source>
</evidence>
<keyword evidence="2" id="KW-1185">Reference proteome</keyword>
<evidence type="ECO:0000313" key="1">
    <source>
        <dbReference type="EMBL" id="EFI94246.1"/>
    </source>
</evidence>
<dbReference type="GeneID" id="9593898"/>
<accession>D8QAV0</accession>
<dbReference type="AlphaFoldDB" id="D8QAV0"/>
<proteinExistence type="predicted"/>
<gene>
    <name evidence="1" type="ORF">SCHCODRAFT_111019</name>
</gene>
<dbReference type="RefSeq" id="XP_003029149.1">
    <property type="nucleotide sequence ID" value="XM_003029103.1"/>
</dbReference>